<dbReference type="CDD" id="cd02440">
    <property type="entry name" value="AdoMet_MTases"/>
    <property type="match status" value="1"/>
</dbReference>
<comment type="caution">
    <text evidence="8">The sequence shown here is derived from an EMBL/GenBank/DDBJ whole genome shotgun (WGS) entry which is preliminary data.</text>
</comment>
<reference evidence="8 9" key="1">
    <citation type="submission" date="2020-08" db="EMBL/GenBank/DDBJ databases">
        <title>Genomic Encyclopedia of Type Strains, Phase IV (KMG-IV): sequencing the most valuable type-strain genomes for metagenomic binning, comparative biology and taxonomic classification.</title>
        <authorList>
            <person name="Goeker M."/>
        </authorList>
    </citation>
    <scope>NUCLEOTIDE SEQUENCE [LARGE SCALE GENOMIC DNA]</scope>
    <source>
        <strain evidence="8 9">DSM 24696</strain>
    </source>
</reference>
<dbReference type="InterPro" id="IPR050320">
    <property type="entry name" value="N5-glutamine_MTase"/>
</dbReference>
<evidence type="ECO:0000259" key="6">
    <source>
        <dbReference type="Pfam" id="PF05175"/>
    </source>
</evidence>
<keyword evidence="9" id="KW-1185">Reference proteome</keyword>
<dbReference type="NCBIfam" id="TIGR03534">
    <property type="entry name" value="RF_mod_PrmC"/>
    <property type="match status" value="1"/>
</dbReference>
<comment type="similarity">
    <text evidence="5">Belongs to the protein N5-glutamine methyltransferase family. PrmC subfamily.</text>
</comment>
<dbReference type="NCBIfam" id="TIGR00536">
    <property type="entry name" value="hemK_fam"/>
    <property type="match status" value="1"/>
</dbReference>
<evidence type="ECO:0000313" key="8">
    <source>
        <dbReference type="EMBL" id="MBB5174091.1"/>
    </source>
</evidence>
<dbReference type="PROSITE" id="PS00092">
    <property type="entry name" value="N6_MTASE"/>
    <property type="match status" value="1"/>
</dbReference>
<dbReference type="InterPro" id="IPR007848">
    <property type="entry name" value="Small_mtfrase_dom"/>
</dbReference>
<dbReference type="RefSeq" id="WP_184664530.1">
    <property type="nucleotide sequence ID" value="NZ_JACHHB010000010.1"/>
</dbReference>
<dbReference type="HAMAP" id="MF_02126">
    <property type="entry name" value="RF_methyltr_PrmC"/>
    <property type="match status" value="1"/>
</dbReference>
<evidence type="ECO:0000313" key="9">
    <source>
        <dbReference type="Proteomes" id="UP000551878"/>
    </source>
</evidence>
<feature type="domain" description="Methyltransferase small" evidence="6">
    <location>
        <begin position="119"/>
        <end position="195"/>
    </location>
</feature>
<dbReference type="Gene3D" id="1.10.8.10">
    <property type="entry name" value="DNA helicase RuvA subunit, C-terminal domain"/>
    <property type="match status" value="1"/>
</dbReference>
<dbReference type="EC" id="2.1.1.297" evidence="5"/>
<dbReference type="InterPro" id="IPR004556">
    <property type="entry name" value="HemK-like"/>
</dbReference>
<name>A0A840QS13_9BACI</name>
<dbReference type="Proteomes" id="UP000551878">
    <property type="component" value="Unassembled WGS sequence"/>
</dbReference>
<feature type="binding site" evidence="5">
    <location>
        <position position="192"/>
    </location>
    <ligand>
        <name>S-adenosyl-L-methionine</name>
        <dbReference type="ChEBI" id="CHEBI:59789"/>
    </ligand>
</feature>
<protein>
    <recommendedName>
        <fullName evidence="5">Release factor glutamine methyltransferase</fullName>
        <shortName evidence="5">RF MTase</shortName>
        <ecNumber evidence="5">2.1.1.297</ecNumber>
    </recommendedName>
    <alternativeName>
        <fullName evidence="5">N5-glutamine methyltransferase PrmC</fullName>
    </alternativeName>
    <alternativeName>
        <fullName evidence="5">Protein-(glutamine-N5) MTase PrmC</fullName>
    </alternativeName>
    <alternativeName>
        <fullName evidence="5">Protein-glutamine N-methyltransferase PrmC</fullName>
    </alternativeName>
</protein>
<dbReference type="AlphaFoldDB" id="A0A840QS13"/>
<dbReference type="SUPFAM" id="SSF53335">
    <property type="entry name" value="S-adenosyl-L-methionine-dependent methyltransferases"/>
    <property type="match status" value="1"/>
</dbReference>
<keyword evidence="3 5" id="KW-0949">S-adenosyl-L-methionine</keyword>
<feature type="binding site" evidence="5">
    <location>
        <begin position="125"/>
        <end position="129"/>
    </location>
    <ligand>
        <name>S-adenosyl-L-methionine</name>
        <dbReference type="ChEBI" id="CHEBI:59789"/>
    </ligand>
</feature>
<evidence type="ECO:0000259" key="7">
    <source>
        <dbReference type="Pfam" id="PF17827"/>
    </source>
</evidence>
<keyword evidence="2 5" id="KW-0808">Transferase</keyword>
<evidence type="ECO:0000256" key="1">
    <source>
        <dbReference type="ARBA" id="ARBA00022603"/>
    </source>
</evidence>
<keyword evidence="1 5" id="KW-0489">Methyltransferase</keyword>
<evidence type="ECO:0000256" key="5">
    <source>
        <dbReference type="HAMAP-Rule" id="MF_02126"/>
    </source>
</evidence>
<feature type="domain" description="Release factor glutamine methyltransferase N-terminal" evidence="7">
    <location>
        <begin position="9"/>
        <end position="77"/>
    </location>
</feature>
<comment type="catalytic activity">
    <reaction evidence="4 5">
        <text>L-glutaminyl-[peptide chain release factor] + S-adenosyl-L-methionine = N(5)-methyl-L-glutaminyl-[peptide chain release factor] + S-adenosyl-L-homocysteine + H(+)</text>
        <dbReference type="Rhea" id="RHEA:42896"/>
        <dbReference type="Rhea" id="RHEA-COMP:10271"/>
        <dbReference type="Rhea" id="RHEA-COMP:10272"/>
        <dbReference type="ChEBI" id="CHEBI:15378"/>
        <dbReference type="ChEBI" id="CHEBI:30011"/>
        <dbReference type="ChEBI" id="CHEBI:57856"/>
        <dbReference type="ChEBI" id="CHEBI:59789"/>
        <dbReference type="ChEBI" id="CHEBI:61891"/>
        <dbReference type="EC" id="2.1.1.297"/>
    </reaction>
</comment>
<comment type="function">
    <text evidence="5">Methylates the class 1 translation termination release factors RF1/PrfA and RF2/PrfB on the glutamine residue of the universally conserved GGQ motif.</text>
</comment>
<sequence>MAESVNVYEALNWASSFLSDRSDARQIAMRLLQYETGWSQATLMAEMRSPLLESAWQSFQANIQEVASGRPVQHITGEESFFGRTFHVNEHVLIPRPETEELVQGVIERVQAMGAKRPLDMVDIGTGSGVIAITLALELSQCNVTGTDLSQSALHVAKHNARQLDATVSFRQGDLLTPIKESGHFVDVVVSNPPYIPFAERDDLAVHVKDHEPNQALFAEEDGLRCYRQLAEGLPELLNRTGFIALEIGDGQGKQVQSLFQKAFPDRTVNIENDLNGRERMVFVEPLSQ</sequence>
<comment type="caution">
    <text evidence="5">Lacks conserved residue(s) required for the propagation of feature annotation.</text>
</comment>
<dbReference type="InterPro" id="IPR002052">
    <property type="entry name" value="DNA_methylase_N6_adenine_CS"/>
</dbReference>
<dbReference type="GO" id="GO:0102559">
    <property type="term" value="F:peptide chain release factor N(5)-glutamine methyltransferase activity"/>
    <property type="evidence" value="ECO:0007669"/>
    <property type="project" value="UniProtKB-EC"/>
</dbReference>
<dbReference type="InterPro" id="IPR019874">
    <property type="entry name" value="RF_methyltr_PrmC"/>
</dbReference>
<dbReference type="GO" id="GO:0032259">
    <property type="term" value="P:methylation"/>
    <property type="evidence" value="ECO:0007669"/>
    <property type="project" value="UniProtKB-KW"/>
</dbReference>
<proteinExistence type="inferred from homology"/>
<evidence type="ECO:0000256" key="4">
    <source>
        <dbReference type="ARBA" id="ARBA00048391"/>
    </source>
</evidence>
<dbReference type="Pfam" id="PF05175">
    <property type="entry name" value="MTS"/>
    <property type="match status" value="1"/>
</dbReference>
<dbReference type="PANTHER" id="PTHR18895">
    <property type="entry name" value="HEMK METHYLTRANSFERASE"/>
    <property type="match status" value="1"/>
</dbReference>
<dbReference type="PANTHER" id="PTHR18895:SF74">
    <property type="entry name" value="MTRF1L RELEASE FACTOR GLUTAMINE METHYLTRANSFERASE"/>
    <property type="match status" value="1"/>
</dbReference>
<dbReference type="GO" id="GO:0003676">
    <property type="term" value="F:nucleic acid binding"/>
    <property type="evidence" value="ECO:0007669"/>
    <property type="project" value="InterPro"/>
</dbReference>
<feature type="binding site" evidence="5">
    <location>
        <begin position="192"/>
        <end position="195"/>
    </location>
    <ligand>
        <name>substrate</name>
    </ligand>
</feature>
<dbReference type="InterPro" id="IPR029063">
    <property type="entry name" value="SAM-dependent_MTases_sf"/>
</dbReference>
<evidence type="ECO:0000256" key="2">
    <source>
        <dbReference type="ARBA" id="ARBA00022679"/>
    </source>
</evidence>
<dbReference type="Pfam" id="PF17827">
    <property type="entry name" value="PrmC_N"/>
    <property type="match status" value="1"/>
</dbReference>
<dbReference type="EMBL" id="JACHHB010000010">
    <property type="protein sequence ID" value="MBB5174091.1"/>
    <property type="molecule type" value="Genomic_DNA"/>
</dbReference>
<feature type="binding site" evidence="5">
    <location>
        <position position="148"/>
    </location>
    <ligand>
        <name>S-adenosyl-L-methionine</name>
        <dbReference type="ChEBI" id="CHEBI:59789"/>
    </ligand>
</feature>
<evidence type="ECO:0000256" key="3">
    <source>
        <dbReference type="ARBA" id="ARBA00022691"/>
    </source>
</evidence>
<accession>A0A840QS13</accession>
<gene>
    <name evidence="5" type="primary">prmC</name>
    <name evidence="8" type="ORF">HNQ41_002285</name>
</gene>
<dbReference type="Gene3D" id="3.40.50.150">
    <property type="entry name" value="Vaccinia Virus protein VP39"/>
    <property type="match status" value="1"/>
</dbReference>
<dbReference type="InterPro" id="IPR040758">
    <property type="entry name" value="PrmC_N"/>
</dbReference>
<organism evidence="8 9">
    <name type="scientific">Texcoconibacillus texcoconensis</name>
    <dbReference type="NCBI Taxonomy" id="1095777"/>
    <lineage>
        <taxon>Bacteria</taxon>
        <taxon>Bacillati</taxon>
        <taxon>Bacillota</taxon>
        <taxon>Bacilli</taxon>
        <taxon>Bacillales</taxon>
        <taxon>Bacillaceae</taxon>
        <taxon>Texcoconibacillus</taxon>
    </lineage>
</organism>